<keyword evidence="3" id="KW-0653">Protein transport</keyword>
<comment type="similarity">
    <text evidence="1">Belongs to the importin alpha family.</text>
</comment>
<dbReference type="EMBL" id="CM001223">
    <property type="protein sequence ID" value="KEH24517.1"/>
    <property type="molecule type" value="Genomic_DNA"/>
</dbReference>
<evidence type="ECO:0000256" key="3">
    <source>
        <dbReference type="ARBA" id="ARBA00022927"/>
    </source>
</evidence>
<proteinExistence type="inferred from homology"/>
<gene>
    <name evidence="4" type="ordered locus">MTR_7g113402</name>
</gene>
<reference evidence="4 6" key="1">
    <citation type="journal article" date="2011" name="Nature">
        <title>The Medicago genome provides insight into the evolution of rhizobial symbioses.</title>
        <authorList>
            <person name="Young N.D."/>
            <person name="Debelle F."/>
            <person name="Oldroyd G.E."/>
            <person name="Geurts R."/>
            <person name="Cannon S.B."/>
            <person name="Udvardi M.K."/>
            <person name="Benedito V.A."/>
            <person name="Mayer K.F."/>
            <person name="Gouzy J."/>
            <person name="Schoof H."/>
            <person name="Van de Peer Y."/>
            <person name="Proost S."/>
            <person name="Cook D.R."/>
            <person name="Meyers B.C."/>
            <person name="Spannagl M."/>
            <person name="Cheung F."/>
            <person name="De Mita S."/>
            <person name="Krishnakumar V."/>
            <person name="Gundlach H."/>
            <person name="Zhou S."/>
            <person name="Mudge J."/>
            <person name="Bharti A.K."/>
            <person name="Murray J.D."/>
            <person name="Naoumkina M.A."/>
            <person name="Rosen B."/>
            <person name="Silverstein K.A."/>
            <person name="Tang H."/>
            <person name="Rombauts S."/>
            <person name="Zhao P.X."/>
            <person name="Zhou P."/>
            <person name="Barbe V."/>
            <person name="Bardou P."/>
            <person name="Bechner M."/>
            <person name="Bellec A."/>
            <person name="Berger A."/>
            <person name="Berges H."/>
            <person name="Bidwell S."/>
            <person name="Bisseling T."/>
            <person name="Choisne N."/>
            <person name="Couloux A."/>
            <person name="Denny R."/>
            <person name="Deshpande S."/>
            <person name="Dai X."/>
            <person name="Doyle J.J."/>
            <person name="Dudez A.M."/>
            <person name="Farmer A.D."/>
            <person name="Fouteau S."/>
            <person name="Franken C."/>
            <person name="Gibelin C."/>
            <person name="Gish J."/>
            <person name="Goldstein S."/>
            <person name="Gonzalez A.J."/>
            <person name="Green P.J."/>
            <person name="Hallab A."/>
            <person name="Hartog M."/>
            <person name="Hua A."/>
            <person name="Humphray S.J."/>
            <person name="Jeong D.H."/>
            <person name="Jing Y."/>
            <person name="Jocker A."/>
            <person name="Kenton S.M."/>
            <person name="Kim D.J."/>
            <person name="Klee K."/>
            <person name="Lai H."/>
            <person name="Lang C."/>
            <person name="Lin S."/>
            <person name="Macmil S.L."/>
            <person name="Magdelenat G."/>
            <person name="Matthews L."/>
            <person name="McCorrison J."/>
            <person name="Monaghan E.L."/>
            <person name="Mun J.H."/>
            <person name="Najar F.Z."/>
            <person name="Nicholson C."/>
            <person name="Noirot C."/>
            <person name="O'Bleness M."/>
            <person name="Paule C.R."/>
            <person name="Poulain J."/>
            <person name="Prion F."/>
            <person name="Qin B."/>
            <person name="Qu C."/>
            <person name="Retzel E.F."/>
            <person name="Riddle C."/>
            <person name="Sallet E."/>
            <person name="Samain S."/>
            <person name="Samson N."/>
            <person name="Sanders I."/>
            <person name="Saurat O."/>
            <person name="Scarpelli C."/>
            <person name="Schiex T."/>
            <person name="Segurens B."/>
            <person name="Severin A.J."/>
            <person name="Sherrier D.J."/>
            <person name="Shi R."/>
            <person name="Sims S."/>
            <person name="Singer S.R."/>
            <person name="Sinharoy S."/>
            <person name="Sterck L."/>
            <person name="Viollet A."/>
            <person name="Wang B.B."/>
            <person name="Wang K."/>
            <person name="Wang M."/>
            <person name="Wang X."/>
            <person name="Warfsmann J."/>
            <person name="Weissenbach J."/>
            <person name="White D.D."/>
            <person name="White J.D."/>
            <person name="Wiley G.B."/>
            <person name="Wincker P."/>
            <person name="Xing Y."/>
            <person name="Yang L."/>
            <person name="Yao Z."/>
            <person name="Ying F."/>
            <person name="Zhai J."/>
            <person name="Zhou L."/>
            <person name="Zuber A."/>
            <person name="Denarie J."/>
            <person name="Dixon R.A."/>
            <person name="May G.D."/>
            <person name="Schwartz D.C."/>
            <person name="Rogers J."/>
            <person name="Quetier F."/>
            <person name="Town C.D."/>
            <person name="Roe B.A."/>
        </authorList>
    </citation>
    <scope>NUCLEOTIDE SEQUENCE [LARGE SCALE GENOMIC DNA]</scope>
    <source>
        <strain evidence="4">A17</strain>
        <strain evidence="5 6">cv. Jemalong A17</strain>
    </source>
</reference>
<dbReference type="HOGENOM" id="CLU_2200901_0_0_1"/>
<evidence type="ECO:0000313" key="5">
    <source>
        <dbReference type="EnsemblPlants" id="KEH24517"/>
    </source>
</evidence>
<dbReference type="SUPFAM" id="SSF48371">
    <property type="entry name" value="ARM repeat"/>
    <property type="match status" value="1"/>
</dbReference>
<dbReference type="InterPro" id="IPR011989">
    <property type="entry name" value="ARM-like"/>
</dbReference>
<dbReference type="PANTHER" id="PTHR23316">
    <property type="entry name" value="IMPORTIN ALPHA"/>
    <property type="match status" value="1"/>
</dbReference>
<evidence type="ECO:0000256" key="2">
    <source>
        <dbReference type="ARBA" id="ARBA00022448"/>
    </source>
</evidence>
<name>A0A072U490_MEDTR</name>
<dbReference type="eggNOG" id="KOG0166">
    <property type="taxonomic scope" value="Eukaryota"/>
</dbReference>
<accession>A0A072U490</accession>
<dbReference type="InterPro" id="IPR032413">
    <property type="entry name" value="Arm_3"/>
</dbReference>
<dbReference type="PaxDb" id="3880-AES82496"/>
<reference evidence="4 6" key="2">
    <citation type="journal article" date="2014" name="BMC Genomics">
        <title>An improved genome release (version Mt4.0) for the model legume Medicago truncatula.</title>
        <authorList>
            <person name="Tang H."/>
            <person name="Krishnakumar V."/>
            <person name="Bidwell S."/>
            <person name="Rosen B."/>
            <person name="Chan A."/>
            <person name="Zhou S."/>
            <person name="Gentzbittel L."/>
            <person name="Childs K.L."/>
            <person name="Yandell M."/>
            <person name="Gundlach H."/>
            <person name="Mayer K.F."/>
            <person name="Schwartz D.C."/>
            <person name="Town C.D."/>
        </authorList>
    </citation>
    <scope>GENOME REANNOTATION</scope>
    <source>
        <strain evidence="4">A17</strain>
        <strain evidence="5 6">cv. Jemalong A17</strain>
    </source>
</reference>
<dbReference type="EnsemblPlants" id="KEH24517">
    <property type="protein sequence ID" value="KEH24517"/>
    <property type="gene ID" value="MTR_7g113402"/>
</dbReference>
<reference evidence="5" key="3">
    <citation type="submission" date="2015-04" db="UniProtKB">
        <authorList>
            <consortium name="EnsemblPlants"/>
        </authorList>
    </citation>
    <scope>IDENTIFICATION</scope>
    <source>
        <strain evidence="5">cv. Jemalong A17</strain>
    </source>
</reference>
<dbReference type="STRING" id="3880.A0A072U490"/>
<organism evidence="4 6">
    <name type="scientific">Medicago truncatula</name>
    <name type="common">Barrel medic</name>
    <name type="synonym">Medicago tribuloides</name>
    <dbReference type="NCBI Taxonomy" id="3880"/>
    <lineage>
        <taxon>Eukaryota</taxon>
        <taxon>Viridiplantae</taxon>
        <taxon>Streptophyta</taxon>
        <taxon>Embryophyta</taxon>
        <taxon>Tracheophyta</taxon>
        <taxon>Spermatophyta</taxon>
        <taxon>Magnoliopsida</taxon>
        <taxon>eudicotyledons</taxon>
        <taxon>Gunneridae</taxon>
        <taxon>Pentapetalae</taxon>
        <taxon>rosids</taxon>
        <taxon>fabids</taxon>
        <taxon>Fabales</taxon>
        <taxon>Fabaceae</taxon>
        <taxon>Papilionoideae</taxon>
        <taxon>50 kb inversion clade</taxon>
        <taxon>NPAAA clade</taxon>
        <taxon>Hologalegina</taxon>
        <taxon>IRL clade</taxon>
        <taxon>Trifolieae</taxon>
        <taxon>Medicago</taxon>
    </lineage>
</organism>
<dbReference type="GO" id="GO:0015031">
    <property type="term" value="P:protein transport"/>
    <property type="evidence" value="ECO:0007669"/>
    <property type="project" value="UniProtKB-KW"/>
</dbReference>
<keyword evidence="6" id="KW-1185">Reference proteome</keyword>
<evidence type="ECO:0000256" key="1">
    <source>
        <dbReference type="ARBA" id="ARBA00010394"/>
    </source>
</evidence>
<dbReference type="Gene3D" id="1.25.10.10">
    <property type="entry name" value="Leucine-rich Repeat Variant"/>
    <property type="match status" value="1"/>
</dbReference>
<protein>
    <submittedName>
        <fullName evidence="4">Importin subunit alpha, putative</fullName>
    </submittedName>
</protein>
<dbReference type="Pfam" id="PF16186">
    <property type="entry name" value="Arm_3"/>
    <property type="match status" value="1"/>
</dbReference>
<evidence type="ECO:0000313" key="6">
    <source>
        <dbReference type="Proteomes" id="UP000002051"/>
    </source>
</evidence>
<dbReference type="AlphaFoldDB" id="A0A072U490"/>
<evidence type="ECO:0000313" key="4">
    <source>
        <dbReference type="EMBL" id="KEH24517.1"/>
    </source>
</evidence>
<keyword evidence="2" id="KW-0813">Transport</keyword>
<dbReference type="Proteomes" id="UP000002051">
    <property type="component" value="Unassembled WGS sequence"/>
</dbReference>
<dbReference type="InterPro" id="IPR016024">
    <property type="entry name" value="ARM-type_fold"/>
</dbReference>
<sequence length="108" mass="11907">MTCTIDNALGTWRLMGASRHSCDQLSGTDASMLERCLTGLKLKNILKAGEINKDKGVNVYAKMIEECAGSDKIESLQSYDNKTISEIVVYILETYFPGDLEAIAQEKP</sequence>